<feature type="compositionally biased region" description="Basic and acidic residues" evidence="1">
    <location>
        <begin position="199"/>
        <end position="224"/>
    </location>
</feature>
<evidence type="ECO:0000256" key="1">
    <source>
        <dbReference type="SAM" id="MobiDB-lite"/>
    </source>
</evidence>
<evidence type="ECO:0000313" key="5">
    <source>
        <dbReference type="Proteomes" id="UP000001880"/>
    </source>
</evidence>
<feature type="region of interest" description="Disordered" evidence="1">
    <location>
        <begin position="1001"/>
        <end position="1030"/>
    </location>
</feature>
<dbReference type="HOGENOM" id="CLU_281979_0_0_7"/>
<dbReference type="InterPro" id="IPR025295">
    <property type="entry name" value="eCIS_core_dom"/>
</dbReference>
<dbReference type="Pfam" id="PF13699">
    <property type="entry name" value="eCIS_core"/>
    <property type="match status" value="1"/>
</dbReference>
<keyword evidence="5" id="KW-1185">Reference proteome</keyword>
<feature type="region of interest" description="Disordered" evidence="1">
    <location>
        <begin position="155"/>
        <end position="177"/>
    </location>
</feature>
<accession>D0LN40</accession>
<feature type="compositionally biased region" description="Low complexity" evidence="1">
    <location>
        <begin position="242"/>
        <end position="295"/>
    </location>
</feature>
<dbReference type="EMBL" id="CP001804">
    <property type="protein sequence ID" value="ACY13411.1"/>
    <property type="molecule type" value="Genomic_DNA"/>
</dbReference>
<keyword evidence="2" id="KW-0812">Transmembrane</keyword>
<name>D0LN40_HALO1</name>
<keyword evidence="2" id="KW-1133">Transmembrane helix</keyword>
<feature type="transmembrane region" description="Helical" evidence="2">
    <location>
        <begin position="866"/>
        <end position="890"/>
    </location>
</feature>
<feature type="region of interest" description="Disordered" evidence="1">
    <location>
        <begin position="1"/>
        <end position="80"/>
    </location>
</feature>
<feature type="domain" description="eCIS core" evidence="3">
    <location>
        <begin position="81"/>
        <end position="152"/>
    </location>
</feature>
<feature type="region of interest" description="Disordered" evidence="1">
    <location>
        <begin position="189"/>
        <end position="330"/>
    </location>
</feature>
<protein>
    <recommendedName>
        <fullName evidence="3">eCIS core domain-containing protein</fullName>
    </recommendedName>
</protein>
<organism evidence="4 5">
    <name type="scientific">Haliangium ochraceum (strain DSM 14365 / JCM 11303 / SMP-2)</name>
    <dbReference type="NCBI Taxonomy" id="502025"/>
    <lineage>
        <taxon>Bacteria</taxon>
        <taxon>Pseudomonadati</taxon>
        <taxon>Myxococcota</taxon>
        <taxon>Polyangia</taxon>
        <taxon>Haliangiales</taxon>
        <taxon>Kofleriaceae</taxon>
        <taxon>Haliangium</taxon>
    </lineage>
</organism>
<feature type="region of interest" description="Disordered" evidence="1">
    <location>
        <begin position="474"/>
        <end position="526"/>
    </location>
</feature>
<dbReference type="AlphaFoldDB" id="D0LN40"/>
<sequence>MRRGGGDEGGFKRRGAARAGGGRGKGPGPRKPGGGRSLVAQRYGTGMLRPGDTRRLGPMQGQSSAAARPGVAGTGERHEALPADLRQSYETGLGADLGSVRVHAGDGVAEEFGADAVALGGDIHLRADAYQPGMGAGRRLLGHELAHTVQQGAVPAVATPERSGSTGEMETEADQAADAVERGERFSVAMATPRAPQFKVREAHTREHALGLDLDPERAQHDEPSSSEPAIEDPSERALTQAEAAPRPPKAAGAATASATMASADVSATPDSAGKAGAATPPTSASPANAASATPAQPPSPRVQASPPADAQAAGGATPEGAAVAPPPAAPVVRVAAPPAASQEHTAPALAAQAATVRSESTNQAAQVREAAARALARLEAGLTATQQRIRGVHRAQVAQLEAGHQSDLQILDAARAQASAVVQASKVGALQQLTAAEQQQQAEFRARAGQHRETATQAATQARASVAACGEAEAERASATSEARRVEVAQPNDEQTGDAARVDAQRKVDRELSRQAAQGLATDAAEMSSRARQAAGEFAATADEQLAAFLGQMDASVPSVLAATSSHSQASRAGIERAAADASAGIDALHAEVRARLEQDHAEAVSVLGAQTSANLQAAQSALQPARAELPAQSEELASAIEQQGADASDALGACASPAEANAAADAARAQSNQAGSQGVAAIGSIEQQQLTTLDACANAAESELGQLAQDARTAAQQTIAGASAALQRTGAEAERLMSEGCATAIGQMSEATASARAEIDQASGTFATELAGAAEQARGDIRGGVDAALAEQAANQAQTQSKKQQAQAQIGQKYDALRGEAESRSSSEQQSRRGQRGFWGSLVAGWNRLTSVVKRWFAAAFGDWLGGFLYGLLSTLASLAVVIGGLLLIAATGPIGLIVAVGLAVTLLVGSAGVGIYSRFQAFQAENGRSPGFGEGVLLTLLGIADITGVPQIVEGIAGRRAFSNGHTMTRFEAGENVGTGIAQLAAIIFGIRSLKGGRAKGNSSLSKSARREPTGFSGRKGFELKNGQPRRNNARVVNDRTYTGHALDQMQNRGIPLSVVENAIKHGTEFPGKTPNTVGFYDTINQIRVITNSQNGAVVTVIRGSL</sequence>
<feature type="compositionally biased region" description="Gly residues" evidence="1">
    <location>
        <begin position="18"/>
        <end position="36"/>
    </location>
</feature>
<feature type="transmembrane region" description="Helical" evidence="2">
    <location>
        <begin position="897"/>
        <end position="919"/>
    </location>
</feature>
<proteinExistence type="predicted"/>
<dbReference type="Proteomes" id="UP000001880">
    <property type="component" value="Chromosome"/>
</dbReference>
<dbReference type="KEGG" id="hoh:Hoch_0795"/>
<gene>
    <name evidence="4" type="ordered locus">Hoch_0795</name>
</gene>
<evidence type="ECO:0000313" key="4">
    <source>
        <dbReference type="EMBL" id="ACY13411.1"/>
    </source>
</evidence>
<evidence type="ECO:0000259" key="3">
    <source>
        <dbReference type="Pfam" id="PF13699"/>
    </source>
</evidence>
<feature type="compositionally biased region" description="Basic and acidic residues" evidence="1">
    <location>
        <begin position="1"/>
        <end position="11"/>
    </location>
</feature>
<dbReference type="eggNOG" id="COG3064">
    <property type="taxonomic scope" value="Bacteria"/>
</dbReference>
<dbReference type="OrthoDB" id="5400814at2"/>
<reference evidence="4 5" key="1">
    <citation type="journal article" date="2010" name="Stand. Genomic Sci.">
        <title>Complete genome sequence of Haliangium ochraceum type strain (SMP-2).</title>
        <authorList>
            <consortium name="US DOE Joint Genome Institute (JGI-PGF)"/>
            <person name="Ivanova N."/>
            <person name="Daum C."/>
            <person name="Lang E."/>
            <person name="Abt B."/>
            <person name="Kopitz M."/>
            <person name="Saunders E."/>
            <person name="Lapidus A."/>
            <person name="Lucas S."/>
            <person name="Glavina Del Rio T."/>
            <person name="Nolan M."/>
            <person name="Tice H."/>
            <person name="Copeland A."/>
            <person name="Cheng J.F."/>
            <person name="Chen F."/>
            <person name="Bruce D."/>
            <person name="Goodwin L."/>
            <person name="Pitluck S."/>
            <person name="Mavromatis K."/>
            <person name="Pati A."/>
            <person name="Mikhailova N."/>
            <person name="Chen A."/>
            <person name="Palaniappan K."/>
            <person name="Land M."/>
            <person name="Hauser L."/>
            <person name="Chang Y.J."/>
            <person name="Jeffries C.D."/>
            <person name="Detter J.C."/>
            <person name="Brettin T."/>
            <person name="Rohde M."/>
            <person name="Goker M."/>
            <person name="Bristow J."/>
            <person name="Markowitz V."/>
            <person name="Eisen J.A."/>
            <person name="Hugenholtz P."/>
            <person name="Kyrpides N.C."/>
            <person name="Klenk H.P."/>
        </authorList>
    </citation>
    <scope>NUCLEOTIDE SEQUENCE [LARGE SCALE GENOMIC DNA]</scope>
    <source>
        <strain evidence="5">DSM 14365 / CIP 107738 / JCM 11303 / AJ 13395 / SMP-2</strain>
    </source>
</reference>
<evidence type="ECO:0000256" key="2">
    <source>
        <dbReference type="SAM" id="Phobius"/>
    </source>
</evidence>
<dbReference type="STRING" id="502025.Hoch_0795"/>
<feature type="compositionally biased region" description="Low complexity" evidence="1">
    <location>
        <begin position="311"/>
        <end position="324"/>
    </location>
</feature>
<feature type="compositionally biased region" description="Basic and acidic residues" evidence="1">
    <location>
        <begin position="501"/>
        <end position="514"/>
    </location>
</feature>
<keyword evidence="2" id="KW-0472">Membrane</keyword>